<proteinExistence type="predicted"/>
<dbReference type="HOGENOM" id="CLU_1653238_0_0_1"/>
<name>A0A0C9U953_SPHS4</name>
<dbReference type="AlphaFoldDB" id="A0A0C9U953"/>
<feature type="compositionally biased region" description="Low complexity" evidence="1">
    <location>
        <begin position="43"/>
        <end position="61"/>
    </location>
</feature>
<sequence>MPPKSVEKVSEPRTSKHSQTATSKLTNPNNVDAGNVPQSLIQKKAPATSKSKTSTSDASVSHGDPTKWKQTLQTVSDNDDSKIKEIAPPPPKKAKSKDAANRKHVEMEKMNDDGFLQDLNGLEDIGDNSTESRTQDVDHFFMEASKDPEGRSKQCCKLCL</sequence>
<dbReference type="Proteomes" id="UP000054279">
    <property type="component" value="Unassembled WGS sequence"/>
</dbReference>
<protein>
    <submittedName>
        <fullName evidence="2">Unplaced genomic scaffold SPHSTscaffold_175, whole genome shotgun sequence</fullName>
    </submittedName>
</protein>
<feature type="region of interest" description="Disordered" evidence="1">
    <location>
        <begin position="1"/>
        <end position="134"/>
    </location>
</feature>
<feature type="compositionally biased region" description="Polar residues" evidence="1">
    <location>
        <begin position="17"/>
        <end position="41"/>
    </location>
</feature>
<evidence type="ECO:0000313" key="2">
    <source>
        <dbReference type="EMBL" id="KIJ30994.1"/>
    </source>
</evidence>
<dbReference type="EMBL" id="KN837250">
    <property type="protein sequence ID" value="KIJ30994.1"/>
    <property type="molecule type" value="Genomic_DNA"/>
</dbReference>
<reference evidence="2 3" key="1">
    <citation type="submission" date="2014-06" db="EMBL/GenBank/DDBJ databases">
        <title>Evolutionary Origins and Diversification of the Mycorrhizal Mutualists.</title>
        <authorList>
            <consortium name="DOE Joint Genome Institute"/>
            <consortium name="Mycorrhizal Genomics Consortium"/>
            <person name="Kohler A."/>
            <person name="Kuo A."/>
            <person name="Nagy L.G."/>
            <person name="Floudas D."/>
            <person name="Copeland A."/>
            <person name="Barry K.W."/>
            <person name="Cichocki N."/>
            <person name="Veneault-Fourrey C."/>
            <person name="LaButti K."/>
            <person name="Lindquist E.A."/>
            <person name="Lipzen A."/>
            <person name="Lundell T."/>
            <person name="Morin E."/>
            <person name="Murat C."/>
            <person name="Riley R."/>
            <person name="Ohm R."/>
            <person name="Sun H."/>
            <person name="Tunlid A."/>
            <person name="Henrissat B."/>
            <person name="Grigoriev I.V."/>
            <person name="Hibbett D.S."/>
            <person name="Martin F."/>
        </authorList>
    </citation>
    <scope>NUCLEOTIDE SEQUENCE [LARGE SCALE GENOMIC DNA]</scope>
    <source>
        <strain evidence="2 3">SS14</strain>
    </source>
</reference>
<gene>
    <name evidence="2" type="ORF">M422DRAFT_267412</name>
</gene>
<feature type="compositionally biased region" description="Basic and acidic residues" evidence="1">
    <location>
        <begin position="96"/>
        <end position="112"/>
    </location>
</feature>
<organism evidence="2 3">
    <name type="scientific">Sphaerobolus stellatus (strain SS14)</name>
    <dbReference type="NCBI Taxonomy" id="990650"/>
    <lineage>
        <taxon>Eukaryota</taxon>
        <taxon>Fungi</taxon>
        <taxon>Dikarya</taxon>
        <taxon>Basidiomycota</taxon>
        <taxon>Agaricomycotina</taxon>
        <taxon>Agaricomycetes</taxon>
        <taxon>Phallomycetidae</taxon>
        <taxon>Geastrales</taxon>
        <taxon>Sphaerobolaceae</taxon>
        <taxon>Sphaerobolus</taxon>
    </lineage>
</organism>
<evidence type="ECO:0000256" key="1">
    <source>
        <dbReference type="SAM" id="MobiDB-lite"/>
    </source>
</evidence>
<accession>A0A0C9U953</accession>
<evidence type="ECO:0000313" key="3">
    <source>
        <dbReference type="Proteomes" id="UP000054279"/>
    </source>
</evidence>
<keyword evidence="3" id="KW-1185">Reference proteome</keyword>
<feature type="compositionally biased region" description="Basic and acidic residues" evidence="1">
    <location>
        <begin position="1"/>
        <end position="14"/>
    </location>
</feature>